<evidence type="ECO:0000313" key="2">
    <source>
        <dbReference type="Proteomes" id="UP000318728"/>
    </source>
</evidence>
<gene>
    <name evidence="1" type="ORF">PSKM_gp73</name>
</gene>
<dbReference type="EMBL" id="MK798144">
    <property type="protein sequence ID" value="QDH45830.1"/>
    <property type="molecule type" value="Genomic_DNA"/>
</dbReference>
<protein>
    <submittedName>
        <fullName evidence="1">Uncharacterized protein</fullName>
    </submittedName>
</protein>
<keyword evidence="2" id="KW-1185">Reference proteome</keyword>
<evidence type="ECO:0000313" key="1">
    <source>
        <dbReference type="EMBL" id="QDH45830.1"/>
    </source>
</evidence>
<reference evidence="1 2" key="1">
    <citation type="submission" date="2019-04" db="EMBL/GenBank/DDBJ databases">
        <title>Complete genome sequence of Pantoea sp. infecting bacteriophage vB_PagM_PSKM.</title>
        <authorList>
            <person name="Truncaite L."/>
            <person name="Simoliuniene M."/>
            <person name="Zajanckauskaite A."/>
            <person name="Meskys R."/>
            <person name="Simoliunas E."/>
        </authorList>
    </citation>
    <scope>NUCLEOTIDE SEQUENCE [LARGE SCALE GENOMIC DNA]</scope>
    <source>
        <strain evidence="1">PSKM</strain>
    </source>
</reference>
<accession>A0A513ZYQ0</accession>
<organism evidence="1 2">
    <name type="scientific">Pantoea phage vB_PagM_PSKM</name>
    <dbReference type="NCBI Taxonomy" id="2588094"/>
    <lineage>
        <taxon>Viruses</taxon>
        <taxon>Duplodnaviria</taxon>
        <taxon>Heunggongvirae</taxon>
        <taxon>Uroviricota</taxon>
        <taxon>Caudoviricetes</taxon>
        <taxon>Dibbivirus</taxon>
        <taxon>Dibbivirus PSKM</taxon>
    </lineage>
</organism>
<dbReference type="Proteomes" id="UP000318728">
    <property type="component" value="Segment"/>
</dbReference>
<sequence length="176" mass="19762">MFTFNVKVKKMTHYKVISAAVFKHFDGFLVRGVNRHSDFLLQQAVELHLERNGVIVTIAGPAIEVDQLISLQPAKYWDGGHDPVIGQEFRSKNTDRAYTVEFPVYRGGILIGCYGCSDDVNTAIFVSIADMMPGREPLTEGQKNAIADVNHMRSSRWITQEQSDEMIAIIKKSTKS</sequence>
<name>A0A513ZYQ0_9CAUD</name>
<proteinExistence type="predicted"/>